<organism evidence="2 3">
    <name type="scientific">Homoserinimonas aerilata</name>
    <dbReference type="NCBI Taxonomy" id="1162970"/>
    <lineage>
        <taxon>Bacteria</taxon>
        <taxon>Bacillati</taxon>
        <taxon>Actinomycetota</taxon>
        <taxon>Actinomycetes</taxon>
        <taxon>Micrococcales</taxon>
        <taxon>Microbacteriaceae</taxon>
        <taxon>Homoserinimonas</taxon>
    </lineage>
</organism>
<dbReference type="RefSeq" id="WP_141880371.1">
    <property type="nucleotide sequence ID" value="NZ_VFOM01000001.1"/>
</dbReference>
<keyword evidence="3" id="KW-1185">Reference proteome</keyword>
<dbReference type="AlphaFoldDB" id="A0A542YJC5"/>
<evidence type="ECO:0000313" key="2">
    <source>
        <dbReference type="EMBL" id="TQL48196.1"/>
    </source>
</evidence>
<accession>A0A542YJC5</accession>
<name>A0A542YJC5_9MICO</name>
<dbReference type="SUPFAM" id="SSF159888">
    <property type="entry name" value="YdhG-like"/>
    <property type="match status" value="1"/>
</dbReference>
<dbReference type="Proteomes" id="UP000317998">
    <property type="component" value="Unassembled WGS sequence"/>
</dbReference>
<dbReference type="OrthoDB" id="5951444at2"/>
<reference evidence="2 3" key="1">
    <citation type="submission" date="2019-06" db="EMBL/GenBank/DDBJ databases">
        <title>Sequencing the genomes of 1000 actinobacteria strains.</title>
        <authorList>
            <person name="Klenk H.-P."/>
        </authorList>
    </citation>
    <scope>NUCLEOTIDE SEQUENCE [LARGE SCALE GENOMIC DNA]</scope>
    <source>
        <strain evidence="2 3">DSM 26477</strain>
    </source>
</reference>
<sequence length="148" mass="15863">MTDRDDVTAFIDRVPSDIRREDARIMIDLIERITGIAPGLWGPTIVGFGQYHYRYASGREGDAPAAGFSPRKAATTIYLPDGVGAHADALGRLGPHSTGVGCLYIKRLSEVDLAVLEGIITASWKTVTDGTFGHRAAESSKNSGDENT</sequence>
<gene>
    <name evidence="2" type="ORF">FB562_1282</name>
</gene>
<protein>
    <submittedName>
        <fullName evidence="2">Uncharacterized protein DUF1801</fullName>
    </submittedName>
</protein>
<feature type="domain" description="YdhG-like" evidence="1">
    <location>
        <begin position="19"/>
        <end position="122"/>
    </location>
</feature>
<proteinExistence type="predicted"/>
<comment type="caution">
    <text evidence="2">The sequence shown here is derived from an EMBL/GenBank/DDBJ whole genome shotgun (WGS) entry which is preliminary data.</text>
</comment>
<evidence type="ECO:0000313" key="3">
    <source>
        <dbReference type="Proteomes" id="UP000317998"/>
    </source>
</evidence>
<dbReference type="Pfam" id="PF08818">
    <property type="entry name" value="DUF1801"/>
    <property type="match status" value="1"/>
</dbReference>
<evidence type="ECO:0000259" key="1">
    <source>
        <dbReference type="Pfam" id="PF08818"/>
    </source>
</evidence>
<dbReference type="InterPro" id="IPR014922">
    <property type="entry name" value="YdhG-like"/>
</dbReference>
<dbReference type="EMBL" id="VFOM01000001">
    <property type="protein sequence ID" value="TQL48196.1"/>
    <property type="molecule type" value="Genomic_DNA"/>
</dbReference>